<sequence>MDSDAVVPMLRYLSQQPLYLLIILAFGSYLVANRLRQYWRLRQFKGPFSTGVSWVWHSRAVISGSAHKWYGDVTEKYGSIARVAPNHLITSSPELWAHINAVRSPYKRAEWYYHCARFEPGKDNVFTECDNEKHEARRKKMVAGVSPNCPNLYLYVTQHQQYSGKENPSLESSIDTHVEELVHLIRSKYAAPTASTSATTPMDLATKMQYFTLDVISHVGLGNAFGDLKADEDINGYIASSEEGLMIGNTSWGLGISWIRDVPILGKAISPSEKDAKGFGKMMSTARKCISERMMKSTSERSDMLSSFIRHGLTGDDLFQETFEQILAGSDTTAASLRIIMLYIMSHPRVYAKLQAEVDGAVKAGIAPATPKIISDAEAQRLPYLGAVVREALRVHPPVVNLFSRVVPKGGDTVTVDGEEVFLPGGTMIGYSAWSMHRNNKGLYGEDAQIFRPERWLVDQNIPSERDRLAHMCKTNDMIFGYGRWVCLGKVVAMIEIHKAIFELFRNFDFALANPHEPWTIFNTLGLYAIGNMWVEVTERA</sequence>
<name>A0ACB6R462_9PLEO</name>
<dbReference type="Proteomes" id="UP000799755">
    <property type="component" value="Unassembled WGS sequence"/>
</dbReference>
<protein>
    <submittedName>
        <fullName evidence="1">Pisatin demethylase</fullName>
    </submittedName>
</protein>
<gene>
    <name evidence="1" type="ORF">BDR25DRAFT_257268</name>
</gene>
<accession>A0ACB6R462</accession>
<evidence type="ECO:0000313" key="2">
    <source>
        <dbReference type="Proteomes" id="UP000799755"/>
    </source>
</evidence>
<dbReference type="EMBL" id="MU003500">
    <property type="protein sequence ID" value="KAF2473107.1"/>
    <property type="molecule type" value="Genomic_DNA"/>
</dbReference>
<keyword evidence="2" id="KW-1185">Reference proteome</keyword>
<evidence type="ECO:0000313" key="1">
    <source>
        <dbReference type="EMBL" id="KAF2473107.1"/>
    </source>
</evidence>
<proteinExistence type="predicted"/>
<organism evidence="1 2">
    <name type="scientific">Lindgomyces ingoldianus</name>
    <dbReference type="NCBI Taxonomy" id="673940"/>
    <lineage>
        <taxon>Eukaryota</taxon>
        <taxon>Fungi</taxon>
        <taxon>Dikarya</taxon>
        <taxon>Ascomycota</taxon>
        <taxon>Pezizomycotina</taxon>
        <taxon>Dothideomycetes</taxon>
        <taxon>Pleosporomycetidae</taxon>
        <taxon>Pleosporales</taxon>
        <taxon>Lindgomycetaceae</taxon>
        <taxon>Lindgomyces</taxon>
    </lineage>
</organism>
<reference evidence="1" key="1">
    <citation type="journal article" date="2020" name="Stud. Mycol.">
        <title>101 Dothideomycetes genomes: a test case for predicting lifestyles and emergence of pathogens.</title>
        <authorList>
            <person name="Haridas S."/>
            <person name="Albert R."/>
            <person name="Binder M."/>
            <person name="Bloem J."/>
            <person name="Labutti K."/>
            <person name="Salamov A."/>
            <person name="Andreopoulos B."/>
            <person name="Baker S."/>
            <person name="Barry K."/>
            <person name="Bills G."/>
            <person name="Bluhm B."/>
            <person name="Cannon C."/>
            <person name="Castanera R."/>
            <person name="Culley D."/>
            <person name="Daum C."/>
            <person name="Ezra D."/>
            <person name="Gonzalez J."/>
            <person name="Henrissat B."/>
            <person name="Kuo A."/>
            <person name="Liang C."/>
            <person name="Lipzen A."/>
            <person name="Lutzoni F."/>
            <person name="Magnuson J."/>
            <person name="Mondo S."/>
            <person name="Nolan M."/>
            <person name="Ohm R."/>
            <person name="Pangilinan J."/>
            <person name="Park H.-J."/>
            <person name="Ramirez L."/>
            <person name="Alfaro M."/>
            <person name="Sun H."/>
            <person name="Tritt A."/>
            <person name="Yoshinaga Y."/>
            <person name="Zwiers L.-H."/>
            <person name="Turgeon B."/>
            <person name="Goodwin S."/>
            <person name="Spatafora J."/>
            <person name="Crous P."/>
            <person name="Grigoriev I."/>
        </authorList>
    </citation>
    <scope>NUCLEOTIDE SEQUENCE</scope>
    <source>
        <strain evidence="1">ATCC 200398</strain>
    </source>
</reference>
<comment type="caution">
    <text evidence="1">The sequence shown here is derived from an EMBL/GenBank/DDBJ whole genome shotgun (WGS) entry which is preliminary data.</text>
</comment>